<dbReference type="AlphaFoldDB" id="A0A182XQT1"/>
<protein>
    <submittedName>
        <fullName evidence="1">Uncharacterized protein</fullName>
    </submittedName>
</protein>
<proteinExistence type="predicted"/>
<accession>A0A182XQT1</accession>
<keyword evidence="2" id="KW-1185">Reference proteome</keyword>
<name>A0A182XQT1_ANOQN</name>
<evidence type="ECO:0000313" key="1">
    <source>
        <dbReference type="EnsemblMetazoa" id="AQUA014217-PA"/>
    </source>
</evidence>
<dbReference type="EnsemblMetazoa" id="AQUA014217-RA">
    <property type="protein sequence ID" value="AQUA014217-PA"/>
    <property type="gene ID" value="AQUA014217"/>
</dbReference>
<dbReference type="VEuPathDB" id="VectorBase:AQUA014217"/>
<organism evidence="1 2">
    <name type="scientific">Anopheles quadriannulatus</name>
    <name type="common">Mosquito</name>
    <dbReference type="NCBI Taxonomy" id="34691"/>
    <lineage>
        <taxon>Eukaryota</taxon>
        <taxon>Metazoa</taxon>
        <taxon>Ecdysozoa</taxon>
        <taxon>Arthropoda</taxon>
        <taxon>Hexapoda</taxon>
        <taxon>Insecta</taxon>
        <taxon>Pterygota</taxon>
        <taxon>Neoptera</taxon>
        <taxon>Endopterygota</taxon>
        <taxon>Diptera</taxon>
        <taxon>Nematocera</taxon>
        <taxon>Culicoidea</taxon>
        <taxon>Culicidae</taxon>
        <taxon>Anophelinae</taxon>
        <taxon>Anopheles</taxon>
    </lineage>
</organism>
<sequence length="64" mass="7107">PCREVHFASDNRNHPWSIFRTTSAPCVCFFPTQPSTTAGPPGDTTRNKKSVLIRGVRHGNRLSV</sequence>
<dbReference type="Proteomes" id="UP000076407">
    <property type="component" value="Unassembled WGS sequence"/>
</dbReference>
<evidence type="ECO:0000313" key="2">
    <source>
        <dbReference type="Proteomes" id="UP000076407"/>
    </source>
</evidence>
<reference evidence="1" key="1">
    <citation type="submission" date="2020-05" db="UniProtKB">
        <authorList>
            <consortium name="EnsemblMetazoa"/>
        </authorList>
    </citation>
    <scope>IDENTIFICATION</scope>
    <source>
        <strain evidence="1">SANGQUA</strain>
    </source>
</reference>